<reference evidence="15 16" key="1">
    <citation type="submission" date="2012-02" db="EMBL/GenBank/DDBJ databases">
        <title>Shotgun genome sequence of Phaeospirillum photometricum DSM 122.</title>
        <authorList>
            <person name="Duquesne K."/>
            <person name="Sturgis J."/>
        </authorList>
    </citation>
    <scope>NUCLEOTIDE SEQUENCE [LARGE SCALE GENOMIC DNA]</scope>
    <source>
        <strain evidence="16">DSM122</strain>
    </source>
</reference>
<dbReference type="SFLD" id="SFLDS00003">
    <property type="entry name" value="Haloacid_Dehalogenase"/>
    <property type="match status" value="1"/>
</dbReference>
<comment type="similarity">
    <text evidence="3">Belongs to the HAD-like hydrolase superfamily. SerB family.</text>
</comment>
<evidence type="ECO:0000256" key="13">
    <source>
        <dbReference type="ARBA" id="ARBA00048523"/>
    </source>
</evidence>
<dbReference type="InterPro" id="IPR050582">
    <property type="entry name" value="HAD-like_SerB"/>
</dbReference>
<dbReference type="HOGENOM" id="CLU_036368_4_2_5"/>
<dbReference type="PANTHER" id="PTHR43344">
    <property type="entry name" value="PHOSPHOSERINE PHOSPHATASE"/>
    <property type="match status" value="1"/>
</dbReference>
<dbReference type="UniPathway" id="UPA00135">
    <property type="reaction ID" value="UER00198"/>
</dbReference>
<evidence type="ECO:0000256" key="14">
    <source>
        <dbReference type="PIRSR" id="PIRSR604469-1"/>
    </source>
</evidence>
<evidence type="ECO:0000256" key="1">
    <source>
        <dbReference type="ARBA" id="ARBA00001946"/>
    </source>
</evidence>
<proteinExistence type="inferred from homology"/>
<evidence type="ECO:0000313" key="15">
    <source>
        <dbReference type="EMBL" id="CCG09805.1"/>
    </source>
</evidence>
<organism evidence="15 16">
    <name type="scientific">Pararhodospirillum photometricum DSM 122</name>
    <dbReference type="NCBI Taxonomy" id="1150469"/>
    <lineage>
        <taxon>Bacteria</taxon>
        <taxon>Pseudomonadati</taxon>
        <taxon>Pseudomonadota</taxon>
        <taxon>Alphaproteobacteria</taxon>
        <taxon>Rhodospirillales</taxon>
        <taxon>Rhodospirillaceae</taxon>
        <taxon>Pararhodospirillum</taxon>
    </lineage>
</organism>
<dbReference type="EC" id="3.1.3.3" evidence="4"/>
<dbReference type="SUPFAM" id="SSF56784">
    <property type="entry name" value="HAD-like"/>
    <property type="match status" value="1"/>
</dbReference>
<dbReference type="InterPro" id="IPR023214">
    <property type="entry name" value="HAD_sf"/>
</dbReference>
<evidence type="ECO:0000256" key="8">
    <source>
        <dbReference type="ARBA" id="ARBA00022801"/>
    </source>
</evidence>
<keyword evidence="16" id="KW-1185">Reference proteome</keyword>
<dbReference type="GO" id="GO:0005737">
    <property type="term" value="C:cytoplasm"/>
    <property type="evidence" value="ECO:0007669"/>
    <property type="project" value="TreeGrafter"/>
</dbReference>
<dbReference type="STRING" id="1150469.RSPPHO_03179"/>
<dbReference type="Pfam" id="PF12710">
    <property type="entry name" value="HAD"/>
    <property type="match status" value="1"/>
</dbReference>
<evidence type="ECO:0000256" key="7">
    <source>
        <dbReference type="ARBA" id="ARBA00022723"/>
    </source>
</evidence>
<dbReference type="SFLD" id="SFLDF00029">
    <property type="entry name" value="phosphoserine_phosphatase"/>
    <property type="match status" value="1"/>
</dbReference>
<keyword evidence="10" id="KW-0718">Serine biosynthesis</keyword>
<dbReference type="PANTHER" id="PTHR43344:SF2">
    <property type="entry name" value="PHOSPHOSERINE PHOSPHATASE"/>
    <property type="match status" value="1"/>
</dbReference>
<evidence type="ECO:0000256" key="10">
    <source>
        <dbReference type="ARBA" id="ARBA00023299"/>
    </source>
</evidence>
<evidence type="ECO:0000256" key="4">
    <source>
        <dbReference type="ARBA" id="ARBA00012640"/>
    </source>
</evidence>
<evidence type="ECO:0000256" key="3">
    <source>
        <dbReference type="ARBA" id="ARBA00009184"/>
    </source>
</evidence>
<dbReference type="KEGG" id="rpm:RSPPHO_03179"/>
<dbReference type="EMBL" id="HE663493">
    <property type="protein sequence ID" value="CCG09805.1"/>
    <property type="molecule type" value="Genomic_DNA"/>
</dbReference>
<dbReference type="AlphaFoldDB" id="H6SR83"/>
<dbReference type="eggNOG" id="COG0560">
    <property type="taxonomic scope" value="Bacteria"/>
</dbReference>
<dbReference type="GO" id="GO:0006564">
    <property type="term" value="P:L-serine biosynthetic process"/>
    <property type="evidence" value="ECO:0007669"/>
    <property type="project" value="UniProtKB-KW"/>
</dbReference>
<dbReference type="InterPro" id="IPR004469">
    <property type="entry name" value="PSP"/>
</dbReference>
<evidence type="ECO:0000256" key="11">
    <source>
        <dbReference type="ARBA" id="ARBA00031693"/>
    </source>
</evidence>
<feature type="active site" description="Nucleophile" evidence="14">
    <location>
        <position position="104"/>
    </location>
</feature>
<accession>H6SR83</accession>
<evidence type="ECO:0000256" key="9">
    <source>
        <dbReference type="ARBA" id="ARBA00022842"/>
    </source>
</evidence>
<evidence type="ECO:0000313" key="16">
    <source>
        <dbReference type="Proteomes" id="UP000033220"/>
    </source>
</evidence>
<dbReference type="GO" id="GO:0036424">
    <property type="term" value="F:L-phosphoserine phosphatase activity"/>
    <property type="evidence" value="ECO:0007669"/>
    <property type="project" value="InterPro"/>
</dbReference>
<evidence type="ECO:0000256" key="2">
    <source>
        <dbReference type="ARBA" id="ARBA00005135"/>
    </source>
</evidence>
<name>H6SR83_PARPM</name>
<dbReference type="GO" id="GO:0000287">
    <property type="term" value="F:magnesium ion binding"/>
    <property type="evidence" value="ECO:0007669"/>
    <property type="project" value="TreeGrafter"/>
</dbReference>
<protein>
    <recommendedName>
        <fullName evidence="5">Phosphoserine phosphatase</fullName>
        <ecNumber evidence="4">3.1.3.3</ecNumber>
    </recommendedName>
    <alternativeName>
        <fullName evidence="11">O-phosphoserine phosphohydrolase</fullName>
    </alternativeName>
</protein>
<dbReference type="Gene3D" id="3.40.50.1000">
    <property type="entry name" value="HAD superfamily/HAD-like"/>
    <property type="match status" value="1"/>
</dbReference>
<keyword evidence="6" id="KW-0028">Amino-acid biosynthesis</keyword>
<comment type="cofactor">
    <cofactor evidence="1">
        <name>Mg(2+)</name>
        <dbReference type="ChEBI" id="CHEBI:18420"/>
    </cofactor>
</comment>
<dbReference type="PATRIC" id="fig|1150469.3.peg.3583"/>
<comment type="catalytic activity">
    <reaction evidence="13">
        <text>O-phospho-D-serine + H2O = D-serine + phosphate</text>
        <dbReference type="Rhea" id="RHEA:24873"/>
        <dbReference type="ChEBI" id="CHEBI:15377"/>
        <dbReference type="ChEBI" id="CHEBI:35247"/>
        <dbReference type="ChEBI" id="CHEBI:43474"/>
        <dbReference type="ChEBI" id="CHEBI:58680"/>
        <dbReference type="EC" id="3.1.3.3"/>
    </reaction>
</comment>
<dbReference type="Proteomes" id="UP000033220">
    <property type="component" value="Chromosome DSM 122"/>
</dbReference>
<dbReference type="SFLD" id="SFLDG01137">
    <property type="entry name" value="C1.6.1:_Phosphoserine_Phosphat"/>
    <property type="match status" value="1"/>
</dbReference>
<dbReference type="NCBIfam" id="TIGR00338">
    <property type="entry name" value="serB"/>
    <property type="match status" value="1"/>
</dbReference>
<evidence type="ECO:0000256" key="12">
    <source>
        <dbReference type="ARBA" id="ARBA00048138"/>
    </source>
</evidence>
<evidence type="ECO:0000256" key="5">
    <source>
        <dbReference type="ARBA" id="ARBA00015196"/>
    </source>
</evidence>
<evidence type="ECO:0000256" key="6">
    <source>
        <dbReference type="ARBA" id="ARBA00022605"/>
    </source>
</evidence>
<sequence length="312" mass="32393">MFFRVRGATGDVCSMDVVVTLLTDPARGGLETAHLTAARAALEALGGETVRPDWLDDGIAADLRVDGLSPEQAEAAVRQALGDAALDVAAQPLAGRRKALLVADMDSTLVTTETLDDLAAHAGLKETIAAITARAMNGELDFTAALRERVGMLKGLPVAALEETWAHTPLTPGAEVTLKTLVAHGTRCLIVSGGFTFFTSRLAERCGFHGHVANVLGVADGVLTGTVADPIVDRTTKLTTLTTEAARLGLALSACAAIGDGANDLPMIQAAGLGVAFHAKPSVAAAARLRIDHGDLTALLYLQGYHRTEFSL</sequence>
<keyword evidence="8 15" id="KW-0378">Hydrolase</keyword>
<gene>
    <name evidence="15" type="ORF">RSPPHO_03179</name>
</gene>
<dbReference type="NCBIfam" id="TIGR01488">
    <property type="entry name" value="HAD-SF-IB"/>
    <property type="match status" value="1"/>
</dbReference>
<feature type="active site" description="Proton donor" evidence="14">
    <location>
        <position position="106"/>
    </location>
</feature>
<comment type="pathway">
    <text evidence="2">Amino-acid biosynthesis; L-serine biosynthesis; L-serine from 3-phospho-D-glycerate: step 3/3.</text>
</comment>
<dbReference type="SFLD" id="SFLDG01136">
    <property type="entry name" value="C1.6:_Phosphoserine_Phosphatas"/>
    <property type="match status" value="1"/>
</dbReference>
<dbReference type="InterPro" id="IPR036412">
    <property type="entry name" value="HAD-like_sf"/>
</dbReference>
<comment type="catalytic activity">
    <reaction evidence="12">
        <text>O-phospho-L-serine + H2O = L-serine + phosphate</text>
        <dbReference type="Rhea" id="RHEA:21208"/>
        <dbReference type="ChEBI" id="CHEBI:15377"/>
        <dbReference type="ChEBI" id="CHEBI:33384"/>
        <dbReference type="ChEBI" id="CHEBI:43474"/>
        <dbReference type="ChEBI" id="CHEBI:57524"/>
        <dbReference type="EC" id="3.1.3.3"/>
    </reaction>
</comment>
<keyword evidence="9" id="KW-0460">Magnesium</keyword>
<keyword evidence="7" id="KW-0479">Metal-binding</keyword>